<proteinExistence type="predicted"/>
<evidence type="ECO:0000313" key="1">
    <source>
        <dbReference type="EMBL" id="KAB1072591.1"/>
    </source>
</evidence>
<protein>
    <submittedName>
        <fullName evidence="1">Uncharacterized protein</fullName>
    </submittedName>
</protein>
<name>A0A6N6MQW6_9HYPH</name>
<dbReference type="RefSeq" id="WP_150964481.1">
    <property type="nucleotide sequence ID" value="NZ_VZZJ01000012.1"/>
</dbReference>
<keyword evidence="2" id="KW-1185">Reference proteome</keyword>
<accession>A0A6N6MQW6</accession>
<reference evidence="1 2" key="1">
    <citation type="submission" date="2019-09" db="EMBL/GenBank/DDBJ databases">
        <title>YIM 132548 draft genome.</title>
        <authorList>
            <person name="Jiang L."/>
        </authorList>
    </citation>
    <scope>NUCLEOTIDE SEQUENCE [LARGE SCALE GENOMIC DNA]</scope>
    <source>
        <strain evidence="1 2">YIM 132548</strain>
    </source>
</reference>
<gene>
    <name evidence="1" type="ORF">F6X51_14970</name>
</gene>
<comment type="caution">
    <text evidence="1">The sequence shown here is derived from an EMBL/GenBank/DDBJ whole genome shotgun (WGS) entry which is preliminary data.</text>
</comment>
<dbReference type="Proteomes" id="UP000441523">
    <property type="component" value="Unassembled WGS sequence"/>
</dbReference>
<sequence length="85" mass="9708">MIRVIKHVIVEPTPDRHARIARILATIQGAFPEATTDIVQGLLDDDLVVEVRLPLDRLDAWRSARGLWTDFNRADDTRRAQPHES</sequence>
<dbReference type="AlphaFoldDB" id="A0A6N6MQW6"/>
<evidence type="ECO:0000313" key="2">
    <source>
        <dbReference type="Proteomes" id="UP000441523"/>
    </source>
</evidence>
<organism evidence="1 2">
    <name type="scientific">Methylobacterium planeticum</name>
    <dbReference type="NCBI Taxonomy" id="2615211"/>
    <lineage>
        <taxon>Bacteria</taxon>
        <taxon>Pseudomonadati</taxon>
        <taxon>Pseudomonadota</taxon>
        <taxon>Alphaproteobacteria</taxon>
        <taxon>Hyphomicrobiales</taxon>
        <taxon>Methylobacteriaceae</taxon>
        <taxon>Methylobacterium</taxon>
    </lineage>
</organism>
<dbReference type="EMBL" id="VZZJ01000012">
    <property type="protein sequence ID" value="KAB1072591.1"/>
    <property type="molecule type" value="Genomic_DNA"/>
</dbReference>